<keyword evidence="10" id="KW-0539">Nucleus</keyword>
<dbReference type="CDD" id="cd00167">
    <property type="entry name" value="SANT"/>
    <property type="match status" value="1"/>
</dbReference>
<keyword evidence="9" id="KW-0234">DNA repair</keyword>
<keyword evidence="8" id="KW-0508">mRNA splicing</keyword>
<proteinExistence type="inferred from homology"/>
<dbReference type="CDD" id="cd11659">
    <property type="entry name" value="SANT_CDC5_II"/>
    <property type="match status" value="1"/>
</dbReference>
<sequence>MPRIMIKGVMWRNTEDEIMKAAVMKYGKNHWSRIASLLHSKLAKQCKARWYEWMDPSIKKTEWSREEKEKLLDLAKLMPTQWRTIAPIIGRTAAQRLEHYDFFLDKTAQRDNQEETTDDPRKLKPGEIDPNPETKPARPDPIDMDEDELEMLSEARANLANSQGKKAKRKAREKQLEEARHLLRAAGIDIQKKGIRREELIIMLKSHLKKKAITTAGSRWGKKKEEGHLKRKNKNPIYCQLFFKLVCCLRFQIQSSKVSQAREAAWHTAEESGITNSASSTLLSASNVTNNSMALRTARTLASQDRILQEAQNLMALTNVDIPLKGGLNTPLHESDFSGWQVVQTPNTVLSAPFRTPSNGAEGLTPQSGTTPKPVSNATPGITPLRDKLNINAGDGMAVYNDPSYVKQMERESCEHLCLGLLGLPAPKNNFEIDLPENDEKELEEGEVDDTYIKDAADVDAQKKRMHKALQKDLPRLPLNVELPLTDLQKSEELIKNDYYKSVGFATNNSDHITNLEHSPYEKFSKGLKKAQDVLVQEMEVMKQGMSYGKLSSEAYNQVWEECYSQVLYLPGQNCYTRQEDRIQSLEKRLEIKRGHMATEAKRAAKMEKKMKILFGGYQSRAMGLAHLELRTFEELKKHEDSPIPQRRLQCLKEDVQRQQDQEKELQQTFADLTMEKETLQAKF</sequence>
<dbReference type="Proteomes" id="UP000694386">
    <property type="component" value="Unplaced"/>
</dbReference>
<evidence type="ECO:0000256" key="16">
    <source>
        <dbReference type="SAM" id="MobiDB-lite"/>
    </source>
</evidence>
<evidence type="ECO:0000256" key="12">
    <source>
        <dbReference type="ARBA" id="ARBA00057681"/>
    </source>
</evidence>
<keyword evidence="4" id="KW-0677">Repeat</keyword>
<feature type="domain" description="HTH myb-type" evidence="18">
    <location>
        <begin position="59"/>
        <end position="108"/>
    </location>
</feature>
<feature type="compositionally biased region" description="Polar residues" evidence="16">
    <location>
        <begin position="365"/>
        <end position="380"/>
    </location>
</feature>
<evidence type="ECO:0000256" key="14">
    <source>
        <dbReference type="ARBA" id="ARBA00082900"/>
    </source>
</evidence>
<evidence type="ECO:0000313" key="20">
    <source>
        <dbReference type="Proteomes" id="UP000694386"/>
    </source>
</evidence>
<evidence type="ECO:0000256" key="13">
    <source>
        <dbReference type="ARBA" id="ARBA00074456"/>
    </source>
</evidence>
<dbReference type="PANTHER" id="PTHR45885">
    <property type="entry name" value="CELL DIVISION CYCLE 5-LIKE PROTEIN"/>
    <property type="match status" value="1"/>
</dbReference>
<evidence type="ECO:0000256" key="15">
    <source>
        <dbReference type="SAM" id="Coils"/>
    </source>
</evidence>
<dbReference type="InterPro" id="IPR017930">
    <property type="entry name" value="Myb_dom"/>
</dbReference>
<feature type="region of interest" description="Disordered" evidence="16">
    <location>
        <begin position="352"/>
        <end position="383"/>
    </location>
</feature>
<comment type="function">
    <text evidence="12">DNA-binding protein involved in cell cycle control. May act as a transcription activator. Plays a role in pre-mRNA splicing as core component of precatalytic, catalytic and postcatalytic spliceosomal complexes. Component of the PRP19-CDC5L complex that forms an integral part of the spliceosome and is required for activating pre-mRNA splicing. The PRP19-CDC5L complex may also play a role in the response to DNA damage (DDR). As a component of the minor spliceosome, involved in the splicing of U12-type introns in pre-mRNAs.</text>
</comment>
<dbReference type="InterPro" id="IPR021786">
    <property type="entry name" value="Cdc5p/Cef1_C"/>
</dbReference>
<keyword evidence="11" id="KW-0131">Cell cycle</keyword>
<keyword evidence="7" id="KW-0238">DNA-binding</keyword>
<feature type="domain" description="HTH myb-type" evidence="18">
    <location>
        <begin position="1"/>
        <end position="58"/>
    </location>
</feature>
<dbReference type="InterPro" id="IPR009057">
    <property type="entry name" value="Homeodomain-like_sf"/>
</dbReference>
<dbReference type="GO" id="GO:0000974">
    <property type="term" value="C:Prp19 complex"/>
    <property type="evidence" value="ECO:0007669"/>
    <property type="project" value="InterPro"/>
</dbReference>
<dbReference type="FunFam" id="1.10.10.60:FF:000021">
    <property type="entry name" value="CDC5 cell division cycle 5-like"/>
    <property type="match status" value="1"/>
</dbReference>
<dbReference type="Ensembl" id="ENSCGRT00001027700.1">
    <property type="protein sequence ID" value="ENSCGRP00001023454.1"/>
    <property type="gene ID" value="ENSCGRG00001021667.1"/>
</dbReference>
<evidence type="ECO:0000256" key="8">
    <source>
        <dbReference type="ARBA" id="ARBA00023187"/>
    </source>
</evidence>
<name>A0A8C2MSL9_CRIGR</name>
<dbReference type="InterPro" id="IPR047240">
    <property type="entry name" value="SANT_CDC5L_II"/>
</dbReference>
<comment type="similarity">
    <text evidence="1">Belongs to the CEF1 family.</text>
</comment>
<evidence type="ECO:0000256" key="11">
    <source>
        <dbReference type="ARBA" id="ARBA00023306"/>
    </source>
</evidence>
<evidence type="ECO:0000256" key="7">
    <source>
        <dbReference type="ARBA" id="ARBA00023125"/>
    </source>
</evidence>
<keyword evidence="3" id="KW-0747">Spliceosome</keyword>
<evidence type="ECO:0000256" key="2">
    <source>
        <dbReference type="ARBA" id="ARBA00022664"/>
    </source>
</evidence>
<dbReference type="GO" id="GO:0006281">
    <property type="term" value="P:DNA repair"/>
    <property type="evidence" value="ECO:0007669"/>
    <property type="project" value="UniProtKB-KW"/>
</dbReference>
<evidence type="ECO:0000256" key="4">
    <source>
        <dbReference type="ARBA" id="ARBA00022737"/>
    </source>
</evidence>
<dbReference type="Gene3D" id="1.10.10.60">
    <property type="entry name" value="Homeodomain-like"/>
    <property type="match status" value="1"/>
</dbReference>
<reference evidence="19" key="2">
    <citation type="submission" date="2025-09" db="UniProtKB">
        <authorList>
            <consortium name="Ensembl"/>
        </authorList>
    </citation>
    <scope>IDENTIFICATION</scope>
</reference>
<reference evidence="19" key="1">
    <citation type="submission" date="2025-08" db="UniProtKB">
        <authorList>
            <consortium name="Ensembl"/>
        </authorList>
    </citation>
    <scope>IDENTIFICATION</scope>
</reference>
<dbReference type="AlphaFoldDB" id="A0A8C2MSL9"/>
<dbReference type="GO" id="GO:0000981">
    <property type="term" value="F:DNA-binding transcription factor activity, RNA polymerase II-specific"/>
    <property type="evidence" value="ECO:0007669"/>
    <property type="project" value="TreeGrafter"/>
</dbReference>
<evidence type="ECO:0000256" key="1">
    <source>
        <dbReference type="ARBA" id="ARBA00010506"/>
    </source>
</evidence>
<evidence type="ECO:0000313" key="19">
    <source>
        <dbReference type="Ensembl" id="ENSCGRP00001023454.1"/>
    </source>
</evidence>
<organism evidence="19 20">
    <name type="scientific">Cricetulus griseus</name>
    <name type="common">Chinese hamster</name>
    <name type="synonym">Cricetulus barabensis griseus</name>
    <dbReference type="NCBI Taxonomy" id="10029"/>
    <lineage>
        <taxon>Eukaryota</taxon>
        <taxon>Metazoa</taxon>
        <taxon>Chordata</taxon>
        <taxon>Craniata</taxon>
        <taxon>Vertebrata</taxon>
        <taxon>Euteleostomi</taxon>
        <taxon>Mammalia</taxon>
        <taxon>Eutheria</taxon>
        <taxon>Euarchontoglires</taxon>
        <taxon>Glires</taxon>
        <taxon>Rodentia</taxon>
        <taxon>Myomorpha</taxon>
        <taxon>Muroidea</taxon>
        <taxon>Cricetidae</taxon>
        <taxon>Cricetinae</taxon>
        <taxon>Cricetulus</taxon>
    </lineage>
</organism>
<dbReference type="PROSITE" id="PS50090">
    <property type="entry name" value="MYB_LIKE"/>
    <property type="match status" value="2"/>
</dbReference>
<dbReference type="PROSITE" id="PS51294">
    <property type="entry name" value="HTH_MYB"/>
    <property type="match status" value="2"/>
</dbReference>
<dbReference type="Pfam" id="PF13921">
    <property type="entry name" value="Myb_DNA-bind_6"/>
    <property type="match status" value="1"/>
</dbReference>
<feature type="region of interest" description="Disordered" evidence="16">
    <location>
        <begin position="108"/>
        <end position="143"/>
    </location>
</feature>
<keyword evidence="6 15" id="KW-0175">Coiled coil</keyword>
<protein>
    <recommendedName>
        <fullName evidence="13">Cell division cycle 5-like protein</fullName>
    </recommendedName>
    <alternativeName>
        <fullName evidence="14">Cdc5-like protein</fullName>
    </alternativeName>
</protein>
<evidence type="ECO:0000256" key="5">
    <source>
        <dbReference type="ARBA" id="ARBA00022763"/>
    </source>
</evidence>
<feature type="compositionally biased region" description="Basic and acidic residues" evidence="16">
    <location>
        <begin position="108"/>
        <end position="127"/>
    </location>
</feature>
<keyword evidence="2" id="KW-0507">mRNA processing</keyword>
<evidence type="ECO:0000256" key="3">
    <source>
        <dbReference type="ARBA" id="ARBA00022728"/>
    </source>
</evidence>
<dbReference type="SMART" id="SM00717">
    <property type="entry name" value="SANT"/>
    <property type="match status" value="2"/>
</dbReference>
<dbReference type="Pfam" id="PF11831">
    <property type="entry name" value="Myb_Cef"/>
    <property type="match status" value="1"/>
</dbReference>
<accession>A0A8C2MSL9</accession>
<dbReference type="GO" id="GO:0000977">
    <property type="term" value="F:RNA polymerase II transcription regulatory region sequence-specific DNA binding"/>
    <property type="evidence" value="ECO:0007669"/>
    <property type="project" value="TreeGrafter"/>
</dbReference>
<dbReference type="PANTHER" id="PTHR45885:SF1">
    <property type="entry name" value="CELL DIVISION CYCLE 5-LIKE PROTEIN"/>
    <property type="match status" value="1"/>
</dbReference>
<evidence type="ECO:0000256" key="10">
    <source>
        <dbReference type="ARBA" id="ARBA00023242"/>
    </source>
</evidence>
<dbReference type="GO" id="GO:0019904">
    <property type="term" value="F:protein domain specific binding"/>
    <property type="evidence" value="ECO:0007669"/>
    <property type="project" value="UniProtKB-ARBA"/>
</dbReference>
<feature type="coiled-coil region" evidence="15">
    <location>
        <begin position="649"/>
        <end position="683"/>
    </location>
</feature>
<dbReference type="InterPro" id="IPR047242">
    <property type="entry name" value="CDC5L/Cef1"/>
</dbReference>
<dbReference type="GO" id="GO:0005681">
    <property type="term" value="C:spliceosomal complex"/>
    <property type="evidence" value="ECO:0007669"/>
    <property type="project" value="UniProtKB-KW"/>
</dbReference>
<keyword evidence="5" id="KW-0227">DNA damage</keyword>
<dbReference type="FunFam" id="1.10.10.60:FF:000091">
    <property type="entry name" value="CDC5 cell division cycle 5-like"/>
    <property type="match status" value="1"/>
</dbReference>
<dbReference type="GO" id="GO:0016607">
    <property type="term" value="C:nuclear speck"/>
    <property type="evidence" value="ECO:0007669"/>
    <property type="project" value="UniProtKB-ARBA"/>
</dbReference>
<evidence type="ECO:0000259" key="18">
    <source>
        <dbReference type="PROSITE" id="PS51294"/>
    </source>
</evidence>
<dbReference type="InterPro" id="IPR001005">
    <property type="entry name" value="SANT/Myb"/>
</dbReference>
<feature type="domain" description="Myb-like" evidence="17">
    <location>
        <begin position="55"/>
        <end position="104"/>
    </location>
</feature>
<evidence type="ECO:0000259" key="17">
    <source>
        <dbReference type="PROSITE" id="PS50090"/>
    </source>
</evidence>
<evidence type="ECO:0000256" key="6">
    <source>
        <dbReference type="ARBA" id="ARBA00023054"/>
    </source>
</evidence>
<dbReference type="SUPFAM" id="SSF46689">
    <property type="entry name" value="Homeodomain-like"/>
    <property type="match status" value="1"/>
</dbReference>
<dbReference type="GO" id="GO:0000398">
    <property type="term" value="P:mRNA splicing, via spliceosome"/>
    <property type="evidence" value="ECO:0007669"/>
    <property type="project" value="InterPro"/>
</dbReference>
<feature type="domain" description="Myb-like" evidence="17">
    <location>
        <begin position="11"/>
        <end position="54"/>
    </location>
</feature>
<evidence type="ECO:0000256" key="9">
    <source>
        <dbReference type="ARBA" id="ARBA00023204"/>
    </source>
</evidence>